<dbReference type="InterPro" id="IPR003795">
    <property type="entry name" value="DUF192"/>
</dbReference>
<name>A0A1H2XSE5_9BACI</name>
<dbReference type="Gene3D" id="2.60.120.1140">
    <property type="entry name" value="Protein of unknown function DUF192"/>
    <property type="match status" value="1"/>
</dbReference>
<reference evidence="1 2" key="1">
    <citation type="submission" date="2016-10" db="EMBL/GenBank/DDBJ databases">
        <authorList>
            <person name="de Groot N.N."/>
        </authorList>
    </citation>
    <scope>NUCLEOTIDE SEQUENCE [LARGE SCALE GENOMIC DNA]</scope>
    <source>
        <strain evidence="1 2">DSM 23126</strain>
    </source>
</reference>
<sequence length="121" mass="13472">MKLVDLHSRKVIAENVAGAYNFYQRFKGLMFKKHFPDSSGLHISPCPSIHTFWMKFPVDVLYLSRQMEVLEVDEKLRPGKIGKKVKGTASVIELPSGSIQAAGLAPGDVLALEEFPSRQIS</sequence>
<evidence type="ECO:0000313" key="2">
    <source>
        <dbReference type="Proteomes" id="UP000199488"/>
    </source>
</evidence>
<accession>A0A1H2XSE5</accession>
<keyword evidence="2" id="KW-1185">Reference proteome</keyword>
<gene>
    <name evidence="1" type="ORF">SAMN05421781_2873</name>
</gene>
<dbReference type="Pfam" id="PF02643">
    <property type="entry name" value="DUF192"/>
    <property type="match status" value="1"/>
</dbReference>
<dbReference type="InterPro" id="IPR038695">
    <property type="entry name" value="Saro_0823-like_sf"/>
</dbReference>
<evidence type="ECO:0008006" key="3">
    <source>
        <dbReference type="Google" id="ProtNLM"/>
    </source>
</evidence>
<proteinExistence type="predicted"/>
<evidence type="ECO:0000313" key="1">
    <source>
        <dbReference type="EMBL" id="SDW95239.1"/>
    </source>
</evidence>
<dbReference type="AlphaFoldDB" id="A0A1H2XSE5"/>
<dbReference type="EMBL" id="FNNC01000007">
    <property type="protein sequence ID" value="SDW95239.1"/>
    <property type="molecule type" value="Genomic_DNA"/>
</dbReference>
<protein>
    <recommendedName>
        <fullName evidence="3">DUF192 domain-containing protein</fullName>
    </recommendedName>
</protein>
<dbReference type="STRING" id="1122204.SAMN05421781_2873"/>
<dbReference type="Proteomes" id="UP000199488">
    <property type="component" value="Unassembled WGS sequence"/>
</dbReference>
<organism evidence="1 2">
    <name type="scientific">Marinococcus luteus</name>
    <dbReference type="NCBI Taxonomy" id="1122204"/>
    <lineage>
        <taxon>Bacteria</taxon>
        <taxon>Bacillati</taxon>
        <taxon>Bacillota</taxon>
        <taxon>Bacilli</taxon>
        <taxon>Bacillales</taxon>
        <taxon>Bacillaceae</taxon>
        <taxon>Marinococcus</taxon>
    </lineage>
</organism>